<gene>
    <name evidence="2" type="ORF">FEHR0123_LOCUS5640</name>
</gene>
<dbReference type="Gene3D" id="3.40.50.1820">
    <property type="entry name" value="alpha/beta hydrolase"/>
    <property type="match status" value="1"/>
</dbReference>
<dbReference type="Pfam" id="PF02089">
    <property type="entry name" value="Palm_thioest"/>
    <property type="match status" value="1"/>
</dbReference>
<evidence type="ECO:0000256" key="1">
    <source>
        <dbReference type="ARBA" id="ARBA00022801"/>
    </source>
</evidence>
<evidence type="ECO:0000313" key="2">
    <source>
        <dbReference type="EMBL" id="CAE0310722.1"/>
    </source>
</evidence>
<dbReference type="PANTHER" id="PTHR11247">
    <property type="entry name" value="PALMITOYL-PROTEIN THIOESTERASE/DOLICHYLDIPHOSPHATASE 1"/>
    <property type="match status" value="1"/>
</dbReference>
<proteinExistence type="predicted"/>
<dbReference type="InterPro" id="IPR029058">
    <property type="entry name" value="AB_hydrolase_fold"/>
</dbReference>
<name>A0A7S3MKV0_9SPIT</name>
<keyword evidence="1" id="KW-0378">Hydrolase</keyword>
<protein>
    <recommendedName>
        <fullName evidence="3">Palmitoyl-protein thioesterase 1</fullName>
    </recommendedName>
</protein>
<sequence>MGDACIYPGMHHFSKEIGEGTGDYAKCLEVGNGSITSLTDNFMDQAEKACNKLLADENFAVDEINVMGLSQGALLARYIVESCPIKGKVRNLASIGGPNMGVMDIPHCFSGPFCKVINSIARDFVYTGIIQNIVGPAGYFRDPYHMDRYLNGSVFLPHLNNEEDDDATKADRKARFTSLNGAMLMMFSQDTMVYPKESEWFQQIGPDGTVQALEDSDFYKNDYLGLKTLNEANKVQFVSVDGDHLQFSQDDINNTIIPFLLS</sequence>
<dbReference type="AlphaFoldDB" id="A0A7S3MKV0"/>
<dbReference type="PANTHER" id="PTHR11247:SF8">
    <property type="entry name" value="PALMITOYL-PROTEIN THIOESTERASE 1"/>
    <property type="match status" value="1"/>
</dbReference>
<dbReference type="GO" id="GO:0016790">
    <property type="term" value="F:thiolester hydrolase activity"/>
    <property type="evidence" value="ECO:0007669"/>
    <property type="project" value="TreeGrafter"/>
</dbReference>
<reference evidence="2" key="1">
    <citation type="submission" date="2021-01" db="EMBL/GenBank/DDBJ databases">
        <authorList>
            <person name="Corre E."/>
            <person name="Pelletier E."/>
            <person name="Niang G."/>
            <person name="Scheremetjew M."/>
            <person name="Finn R."/>
            <person name="Kale V."/>
            <person name="Holt S."/>
            <person name="Cochrane G."/>
            <person name="Meng A."/>
            <person name="Brown T."/>
            <person name="Cohen L."/>
        </authorList>
    </citation>
    <scope>NUCLEOTIDE SEQUENCE</scope>
    <source>
        <strain evidence="2">Fehren 1</strain>
    </source>
</reference>
<accession>A0A7S3MKV0</accession>
<dbReference type="SUPFAM" id="SSF53474">
    <property type="entry name" value="alpha/beta-Hydrolases"/>
    <property type="match status" value="1"/>
</dbReference>
<evidence type="ECO:0008006" key="3">
    <source>
        <dbReference type="Google" id="ProtNLM"/>
    </source>
</evidence>
<organism evidence="2">
    <name type="scientific">Favella ehrenbergii</name>
    <dbReference type="NCBI Taxonomy" id="182087"/>
    <lineage>
        <taxon>Eukaryota</taxon>
        <taxon>Sar</taxon>
        <taxon>Alveolata</taxon>
        <taxon>Ciliophora</taxon>
        <taxon>Intramacronucleata</taxon>
        <taxon>Spirotrichea</taxon>
        <taxon>Choreotrichia</taxon>
        <taxon>Tintinnida</taxon>
        <taxon>Xystonellidae</taxon>
        <taxon>Favella</taxon>
    </lineage>
</organism>
<dbReference type="GO" id="GO:0005764">
    <property type="term" value="C:lysosome"/>
    <property type="evidence" value="ECO:0007669"/>
    <property type="project" value="TreeGrafter"/>
</dbReference>
<dbReference type="EMBL" id="HBIE01018296">
    <property type="protein sequence ID" value="CAE0310722.1"/>
    <property type="molecule type" value="Transcribed_RNA"/>
</dbReference>